<dbReference type="Proteomes" id="UP000027120">
    <property type="component" value="Unassembled WGS sequence"/>
</dbReference>
<keyword evidence="1" id="KW-0808">Transferase</keyword>
<evidence type="ECO:0000256" key="3">
    <source>
        <dbReference type="SAM" id="Phobius"/>
    </source>
</evidence>
<feature type="domain" description="FAE" evidence="4">
    <location>
        <begin position="55"/>
        <end position="199"/>
    </location>
</feature>
<evidence type="ECO:0000313" key="6">
    <source>
        <dbReference type="Proteomes" id="UP000027120"/>
    </source>
</evidence>
<evidence type="ECO:0000256" key="1">
    <source>
        <dbReference type="ARBA" id="ARBA00023315"/>
    </source>
</evidence>
<comment type="catalytic activity">
    <reaction evidence="2">
        <text>a very-long-chain acyl-CoA + malonyl-CoA + H(+) = a very-long-chain 3-oxoacyl-CoA + CO2 + CoA</text>
        <dbReference type="Rhea" id="RHEA:32727"/>
        <dbReference type="ChEBI" id="CHEBI:15378"/>
        <dbReference type="ChEBI" id="CHEBI:16526"/>
        <dbReference type="ChEBI" id="CHEBI:57287"/>
        <dbReference type="ChEBI" id="CHEBI:57384"/>
        <dbReference type="ChEBI" id="CHEBI:90725"/>
        <dbReference type="ChEBI" id="CHEBI:90736"/>
        <dbReference type="EC" id="2.3.1.199"/>
    </reaction>
</comment>
<dbReference type="PANTHER" id="PTHR31561">
    <property type="entry name" value="3-KETOACYL-COA SYNTHASE"/>
    <property type="match status" value="1"/>
</dbReference>
<evidence type="ECO:0000259" key="4">
    <source>
        <dbReference type="Pfam" id="PF08392"/>
    </source>
</evidence>
<dbReference type="InterPro" id="IPR013601">
    <property type="entry name" value="FAE1_typ3_polyketide_synth"/>
</dbReference>
<dbReference type="AlphaFoldDB" id="A0A067DJZ7"/>
<dbReference type="GO" id="GO:0016020">
    <property type="term" value="C:membrane"/>
    <property type="evidence" value="ECO:0007669"/>
    <property type="project" value="InterPro"/>
</dbReference>
<sequence length="329" mass="36959">MLVASVKWKVGYHYLISNAPHLLLVSLLGIVLIYDGFSTLSTLDDLLQFWNELSFKLNYVTVLLKLLERSRIGNMTYGPKSLMDNPAENRHMKEAKKETDDVIIGAIDERLAKTGFKHKDIGILVVNSSLFNPTPSLSAFIVNHYKLRSNILSYNLGALQSAQVQPNSYTLVVSTENITLGLYTGNDRSILRTTAYFVVAGEALKTHITALGPLVLPVSEQLLFIATSVGRKIFKMKIKQYPSRVTLYRFRNTSSSLVWYELAYAEAKRRIPKGDRICQIGFGAGFNCNTVVWPVLKTINLNPALDKNPWIDEIDDFPVQLPQFAPIAF</sequence>
<organism evidence="5 6">
    <name type="scientific">Citrus sinensis</name>
    <name type="common">Sweet orange</name>
    <name type="synonym">Citrus aurantium var. sinensis</name>
    <dbReference type="NCBI Taxonomy" id="2711"/>
    <lineage>
        <taxon>Eukaryota</taxon>
        <taxon>Viridiplantae</taxon>
        <taxon>Streptophyta</taxon>
        <taxon>Embryophyta</taxon>
        <taxon>Tracheophyta</taxon>
        <taxon>Spermatophyta</taxon>
        <taxon>Magnoliopsida</taxon>
        <taxon>eudicotyledons</taxon>
        <taxon>Gunneridae</taxon>
        <taxon>Pentapetalae</taxon>
        <taxon>rosids</taxon>
        <taxon>malvids</taxon>
        <taxon>Sapindales</taxon>
        <taxon>Rutaceae</taxon>
        <taxon>Aurantioideae</taxon>
        <taxon>Citrus</taxon>
    </lineage>
</organism>
<dbReference type="STRING" id="2711.A0A067DJZ7"/>
<proteinExistence type="predicted"/>
<accession>A0A067DJZ7</accession>
<reference evidence="5 6" key="1">
    <citation type="submission" date="2014-04" db="EMBL/GenBank/DDBJ databases">
        <authorList>
            <consortium name="International Citrus Genome Consortium"/>
            <person name="Gmitter F."/>
            <person name="Chen C."/>
            <person name="Farmerie W."/>
            <person name="Harkins T."/>
            <person name="Desany B."/>
            <person name="Mohiuddin M."/>
            <person name="Kodira C."/>
            <person name="Borodovsky M."/>
            <person name="Lomsadze A."/>
            <person name="Burns P."/>
            <person name="Jenkins J."/>
            <person name="Prochnik S."/>
            <person name="Shu S."/>
            <person name="Chapman J."/>
            <person name="Pitluck S."/>
            <person name="Schmutz J."/>
            <person name="Rokhsar D."/>
        </authorList>
    </citation>
    <scope>NUCLEOTIDE SEQUENCE</scope>
</reference>
<dbReference type="InterPro" id="IPR016039">
    <property type="entry name" value="Thiolase-like"/>
</dbReference>
<protein>
    <recommendedName>
        <fullName evidence="4">FAE domain-containing protein</fullName>
    </recommendedName>
</protein>
<dbReference type="GO" id="GO:0006633">
    <property type="term" value="P:fatty acid biosynthetic process"/>
    <property type="evidence" value="ECO:0007669"/>
    <property type="project" value="InterPro"/>
</dbReference>
<gene>
    <name evidence="5" type="ORF">CISIN_1g043382mg</name>
</gene>
<feature type="transmembrane region" description="Helical" evidence="3">
    <location>
        <begin position="12"/>
        <end position="34"/>
    </location>
</feature>
<keyword evidence="3" id="KW-1133">Transmembrane helix</keyword>
<name>A0A067DJZ7_CITSI</name>
<dbReference type="GO" id="GO:0009922">
    <property type="term" value="F:fatty acid elongase activity"/>
    <property type="evidence" value="ECO:0007669"/>
    <property type="project" value="UniProtKB-EC"/>
</dbReference>
<dbReference type="SUPFAM" id="SSF53901">
    <property type="entry name" value="Thiolase-like"/>
    <property type="match status" value="2"/>
</dbReference>
<evidence type="ECO:0000313" key="5">
    <source>
        <dbReference type="EMBL" id="KDO43299.1"/>
    </source>
</evidence>
<keyword evidence="3" id="KW-0812">Transmembrane</keyword>
<dbReference type="InterPro" id="IPR012392">
    <property type="entry name" value="3-ktacl-CoA_syn"/>
</dbReference>
<evidence type="ECO:0000256" key="2">
    <source>
        <dbReference type="ARBA" id="ARBA00047375"/>
    </source>
</evidence>
<keyword evidence="1" id="KW-0012">Acyltransferase</keyword>
<dbReference type="Pfam" id="PF08392">
    <property type="entry name" value="FAE1_CUT1_RppA"/>
    <property type="match status" value="1"/>
</dbReference>
<keyword evidence="3" id="KW-0472">Membrane</keyword>
<dbReference type="Gene3D" id="3.40.47.10">
    <property type="match status" value="2"/>
</dbReference>
<dbReference type="EMBL" id="KK785388">
    <property type="protein sequence ID" value="KDO43299.1"/>
    <property type="molecule type" value="Genomic_DNA"/>
</dbReference>
<dbReference type="SMR" id="A0A067DJZ7"/>
<keyword evidence="6" id="KW-1185">Reference proteome</keyword>